<sequence>MNLSLASYGKLDNDEHRFKVLDRVFEVGATFWDTANMYGDSEDLVGKWFKRDPTRREKIFLADKFGIKYNPKNPMEITFDSSPEYCREACEKSLERLGTGYIDLYYVHHITPSVPIEATMRTLVELKNEGKIRYIGLSNITSATIRRAHKIHPITAIQQEYNPFTLDVEKESSTHLLKTCRELGIALGNIGADAKDMRSKVFPRFSEENRDANQKVVEKFGKLAEKKGCNASQLALAWLLKQGNDVFPNPGTKSVKHFEENWAALSVELSDEDEKEIRRFVETAEVVGGRLPEAFSHIPGDTEEEA</sequence>
<dbReference type="Gene3D" id="3.20.20.100">
    <property type="entry name" value="NADP-dependent oxidoreductase domain"/>
    <property type="match status" value="1"/>
</dbReference>
<reference evidence="3" key="1">
    <citation type="submission" date="2023-08" db="EMBL/GenBank/DDBJ databases">
        <title>Black Yeasts Isolated from many extreme environments.</title>
        <authorList>
            <person name="Coleine C."/>
            <person name="Stajich J.E."/>
            <person name="Selbmann L."/>
        </authorList>
    </citation>
    <scope>NUCLEOTIDE SEQUENCE</scope>
    <source>
        <strain evidence="3">CCFEE 5810</strain>
    </source>
</reference>
<dbReference type="PANTHER" id="PTHR43625:SF40">
    <property type="entry name" value="ALDO-KETO REDUCTASE YAKC [NADP(+)]"/>
    <property type="match status" value="1"/>
</dbReference>
<dbReference type="InterPro" id="IPR050791">
    <property type="entry name" value="Aldo-Keto_reductase"/>
</dbReference>
<gene>
    <name evidence="3" type="ORF">LTR97_006232</name>
</gene>
<dbReference type="InterPro" id="IPR023210">
    <property type="entry name" value="NADP_OxRdtase_dom"/>
</dbReference>
<evidence type="ECO:0000259" key="2">
    <source>
        <dbReference type="Pfam" id="PF00248"/>
    </source>
</evidence>
<name>A0AAN8A1K5_9PEZI</name>
<evidence type="ECO:0000313" key="4">
    <source>
        <dbReference type="Proteomes" id="UP001310594"/>
    </source>
</evidence>
<dbReference type="Proteomes" id="UP001310594">
    <property type="component" value="Unassembled WGS sequence"/>
</dbReference>
<dbReference type="GO" id="GO:0005737">
    <property type="term" value="C:cytoplasm"/>
    <property type="evidence" value="ECO:0007669"/>
    <property type="project" value="TreeGrafter"/>
</dbReference>
<evidence type="ECO:0000256" key="1">
    <source>
        <dbReference type="ARBA" id="ARBA00023002"/>
    </source>
</evidence>
<accession>A0AAN8A1K5</accession>
<organism evidence="3 4">
    <name type="scientific">Elasticomyces elasticus</name>
    <dbReference type="NCBI Taxonomy" id="574655"/>
    <lineage>
        <taxon>Eukaryota</taxon>
        <taxon>Fungi</taxon>
        <taxon>Dikarya</taxon>
        <taxon>Ascomycota</taxon>
        <taxon>Pezizomycotina</taxon>
        <taxon>Dothideomycetes</taxon>
        <taxon>Dothideomycetidae</taxon>
        <taxon>Mycosphaerellales</taxon>
        <taxon>Teratosphaeriaceae</taxon>
        <taxon>Elasticomyces</taxon>
    </lineage>
</organism>
<dbReference type="Pfam" id="PF00248">
    <property type="entry name" value="Aldo_ket_red"/>
    <property type="match status" value="1"/>
</dbReference>
<dbReference type="PANTHER" id="PTHR43625">
    <property type="entry name" value="AFLATOXIN B1 ALDEHYDE REDUCTASE"/>
    <property type="match status" value="1"/>
</dbReference>
<keyword evidence="1" id="KW-0560">Oxidoreductase</keyword>
<dbReference type="EMBL" id="JAVRQU010000008">
    <property type="protein sequence ID" value="KAK5700097.1"/>
    <property type="molecule type" value="Genomic_DNA"/>
</dbReference>
<feature type="domain" description="NADP-dependent oxidoreductase" evidence="2">
    <location>
        <begin position="13"/>
        <end position="280"/>
    </location>
</feature>
<protein>
    <recommendedName>
        <fullName evidence="2">NADP-dependent oxidoreductase domain-containing protein</fullName>
    </recommendedName>
</protein>
<dbReference type="AlphaFoldDB" id="A0AAN8A1K5"/>
<dbReference type="InterPro" id="IPR036812">
    <property type="entry name" value="NAD(P)_OxRdtase_dom_sf"/>
</dbReference>
<dbReference type="GO" id="GO:0016491">
    <property type="term" value="F:oxidoreductase activity"/>
    <property type="evidence" value="ECO:0007669"/>
    <property type="project" value="UniProtKB-KW"/>
</dbReference>
<evidence type="ECO:0000313" key="3">
    <source>
        <dbReference type="EMBL" id="KAK5700097.1"/>
    </source>
</evidence>
<proteinExistence type="predicted"/>
<dbReference type="SUPFAM" id="SSF51430">
    <property type="entry name" value="NAD(P)-linked oxidoreductase"/>
    <property type="match status" value="1"/>
</dbReference>
<comment type="caution">
    <text evidence="3">The sequence shown here is derived from an EMBL/GenBank/DDBJ whole genome shotgun (WGS) entry which is preliminary data.</text>
</comment>